<dbReference type="PANTHER" id="PTHR31148">
    <property type="entry name" value="U1 SMALL NUCLEAR RIBONUCLEOPROTEIN C"/>
    <property type="match status" value="1"/>
</dbReference>
<dbReference type="GO" id="GO:0071004">
    <property type="term" value="C:U2-type prespliceosome"/>
    <property type="evidence" value="ECO:0007669"/>
    <property type="project" value="UniProtKB-UniRule"/>
</dbReference>
<organism evidence="9 10">
    <name type="scientific">Cyclospora cayetanensis</name>
    <dbReference type="NCBI Taxonomy" id="88456"/>
    <lineage>
        <taxon>Eukaryota</taxon>
        <taxon>Sar</taxon>
        <taxon>Alveolata</taxon>
        <taxon>Apicomplexa</taxon>
        <taxon>Conoidasida</taxon>
        <taxon>Coccidia</taxon>
        <taxon>Eucoccidiorida</taxon>
        <taxon>Eimeriorina</taxon>
        <taxon>Eimeriidae</taxon>
        <taxon>Cyclospora</taxon>
    </lineage>
</organism>
<dbReference type="GO" id="GO:0005685">
    <property type="term" value="C:U1 snRNP"/>
    <property type="evidence" value="ECO:0007669"/>
    <property type="project" value="UniProtKB-UniRule"/>
</dbReference>
<evidence type="ECO:0000256" key="3">
    <source>
        <dbReference type="ARBA" id="ARBA00022771"/>
    </source>
</evidence>
<name>A0A1D3D9T3_9EIME</name>
<dbReference type="InterPro" id="IPR003604">
    <property type="entry name" value="Matrin/U1-like-C_Znf_C2H2"/>
</dbReference>
<dbReference type="InterPro" id="IPR017340">
    <property type="entry name" value="U1_snRNP-C"/>
</dbReference>
<dbReference type="GO" id="GO:0000387">
    <property type="term" value="P:spliceosomal snRNP assembly"/>
    <property type="evidence" value="ECO:0007669"/>
    <property type="project" value="UniProtKB-UniRule"/>
</dbReference>
<dbReference type="HAMAP" id="MF_03153">
    <property type="entry name" value="U1_C"/>
    <property type="match status" value="1"/>
</dbReference>
<comment type="subcellular location">
    <subcellularLocation>
        <location evidence="1 8">Nucleus</location>
    </subcellularLocation>
</comment>
<dbReference type="SUPFAM" id="SSF57667">
    <property type="entry name" value="beta-beta-alpha zinc fingers"/>
    <property type="match status" value="1"/>
</dbReference>
<dbReference type="GO" id="GO:0000395">
    <property type="term" value="P:mRNA 5'-splice site recognition"/>
    <property type="evidence" value="ECO:0007669"/>
    <property type="project" value="UniProtKB-UniRule"/>
</dbReference>
<keyword evidence="3 8" id="KW-0863">Zinc-finger</keyword>
<dbReference type="InterPro" id="IPR013085">
    <property type="entry name" value="U1-CZ_Znf_C2H2"/>
</dbReference>
<evidence type="ECO:0000313" key="9">
    <source>
        <dbReference type="EMBL" id="OEH80217.1"/>
    </source>
</evidence>
<protein>
    <recommendedName>
        <fullName evidence="8">U1 small nuclear ribonucleoprotein C</fullName>
        <shortName evidence="8">U1 snRNP C</shortName>
        <shortName evidence="8">U1-C</shortName>
        <shortName evidence="8">U1C</shortName>
    </recommendedName>
</protein>
<dbReference type="GO" id="GO:0003729">
    <property type="term" value="F:mRNA binding"/>
    <property type="evidence" value="ECO:0007669"/>
    <property type="project" value="UniProtKB-UniRule"/>
</dbReference>
<evidence type="ECO:0000256" key="2">
    <source>
        <dbReference type="ARBA" id="ARBA00022723"/>
    </source>
</evidence>
<comment type="function">
    <text evidence="8">Component of the spliceosomal U1 snRNP, which is essential for recognition of the pre-mRNA 5' splice-site and the subsequent assembly of the spliceosome. U1-C is directly involved in initial 5' splice-site recognition for both constitutive and regulated alternative splicing. The interaction with the 5' splice-site seems to precede base-pairing between the pre-mRNA and the U1 snRNA. Stimulates commitment or early (E) complex formation by stabilizing the base pairing of the 5' end of the U1 snRNA and the 5' splice-site region.</text>
</comment>
<dbReference type="OrthoDB" id="76567at2759"/>
<keyword evidence="6 8" id="KW-0539">Nucleus</keyword>
<dbReference type="PANTHER" id="PTHR31148:SF1">
    <property type="entry name" value="U1 SMALL NUCLEAR RIBONUCLEOPROTEIN C"/>
    <property type="match status" value="1"/>
</dbReference>
<reference evidence="9 10" key="1">
    <citation type="journal article" date="2016" name="BMC Genomics">
        <title>Comparative genomics reveals Cyclospora cayetanensis possesses coccidia-like metabolism and invasion components but unique surface antigens.</title>
        <authorList>
            <person name="Liu S."/>
            <person name="Wang L."/>
            <person name="Zheng H."/>
            <person name="Xu Z."/>
            <person name="Roellig D.M."/>
            <person name="Li N."/>
            <person name="Frace M.A."/>
            <person name="Tang K."/>
            <person name="Arrowood M.J."/>
            <person name="Moss D.M."/>
            <person name="Zhang L."/>
            <person name="Feng Y."/>
            <person name="Xiao L."/>
        </authorList>
    </citation>
    <scope>NUCLEOTIDE SEQUENCE [LARGE SCALE GENOMIC DNA]</scope>
    <source>
        <strain evidence="9 10">CHN_HEN01</strain>
    </source>
</reference>
<dbReference type="GO" id="GO:0008270">
    <property type="term" value="F:zinc ion binding"/>
    <property type="evidence" value="ECO:0007669"/>
    <property type="project" value="UniProtKB-UniRule"/>
</dbReference>
<dbReference type="PIRSF" id="PIRSF037969">
    <property type="entry name" value="U1_snRNP-C"/>
    <property type="match status" value="1"/>
</dbReference>
<evidence type="ECO:0000313" key="10">
    <source>
        <dbReference type="Proteomes" id="UP000095192"/>
    </source>
</evidence>
<evidence type="ECO:0000256" key="4">
    <source>
        <dbReference type="ARBA" id="ARBA00022833"/>
    </source>
</evidence>
<comment type="similarity">
    <text evidence="8">Belongs to the U1 small nuclear ribonucleoprotein C family.</text>
</comment>
<dbReference type="InterPro" id="IPR036236">
    <property type="entry name" value="Znf_C2H2_sf"/>
</dbReference>
<accession>A0A1D3D9T3</accession>
<keyword evidence="4 8" id="KW-0862">Zinc</keyword>
<proteinExistence type="inferred from homology"/>
<dbReference type="GO" id="GO:0000243">
    <property type="term" value="C:commitment complex"/>
    <property type="evidence" value="ECO:0007669"/>
    <property type="project" value="UniProtKB-UniRule"/>
</dbReference>
<dbReference type="PROSITE" id="PS50171">
    <property type="entry name" value="ZF_MATRIN"/>
    <property type="match status" value="1"/>
</dbReference>
<evidence type="ECO:0000256" key="5">
    <source>
        <dbReference type="ARBA" id="ARBA00022884"/>
    </source>
</evidence>
<dbReference type="GeneID" id="34620378"/>
<sequence length="170" mass="18227">MPKFYCEYCDIYLTHSSPAGRRQHASGRRHINQKVEYFQNLLREGNFQAPAFIDQAVAIRAIQIVANTPPGEFATSHMGNCTKVREQRRGAPRRDGAPTRGGYDGEDRGPPRFPPGGPMGPMGGMGGAPRMGGPPLPMRPPMGMPMGGPPMGMPMGGPPYGGPPPFLGGR</sequence>
<dbReference type="Proteomes" id="UP000095192">
    <property type="component" value="Unassembled WGS sequence"/>
</dbReference>
<dbReference type="Pfam" id="PF06220">
    <property type="entry name" value="zf-U1"/>
    <property type="match status" value="1"/>
</dbReference>
<dbReference type="SMART" id="SM00451">
    <property type="entry name" value="ZnF_U1"/>
    <property type="match status" value="1"/>
</dbReference>
<dbReference type="AlphaFoldDB" id="A0A1D3D9T3"/>
<dbReference type="GO" id="GO:0030627">
    <property type="term" value="F:pre-mRNA 5'-splice site binding"/>
    <property type="evidence" value="ECO:0007669"/>
    <property type="project" value="InterPro"/>
</dbReference>
<evidence type="ECO:0000256" key="7">
    <source>
        <dbReference type="ARBA" id="ARBA00023274"/>
    </source>
</evidence>
<dbReference type="VEuPathDB" id="ToxoDB:cyc_03730"/>
<comment type="caution">
    <text evidence="9">The sequence shown here is derived from an EMBL/GenBank/DDBJ whole genome shotgun (WGS) entry which is preliminary data.</text>
</comment>
<dbReference type="GO" id="GO:0030619">
    <property type="term" value="F:U1 snRNA binding"/>
    <property type="evidence" value="ECO:0007669"/>
    <property type="project" value="UniProtKB-UniRule"/>
</dbReference>
<keyword evidence="7 8" id="KW-0687">Ribonucleoprotein</keyword>
<keyword evidence="5 8" id="KW-0694">RNA-binding</keyword>
<keyword evidence="2 8" id="KW-0479">Metal-binding</keyword>
<gene>
    <name evidence="9" type="ORF">cyc_03730</name>
</gene>
<dbReference type="EMBL" id="JROU02000162">
    <property type="protein sequence ID" value="OEH80217.1"/>
    <property type="molecule type" value="Genomic_DNA"/>
</dbReference>
<dbReference type="VEuPathDB" id="ToxoDB:LOC34620378"/>
<evidence type="ECO:0000256" key="8">
    <source>
        <dbReference type="HAMAP-Rule" id="MF_03153"/>
    </source>
</evidence>
<dbReference type="InterPro" id="IPR000690">
    <property type="entry name" value="Matrin/U1-C_Znf_C2H2"/>
</dbReference>
<evidence type="ECO:0000256" key="6">
    <source>
        <dbReference type="ARBA" id="ARBA00023242"/>
    </source>
</evidence>
<dbReference type="Gene3D" id="3.30.160.60">
    <property type="entry name" value="Classic Zinc Finger"/>
    <property type="match status" value="1"/>
</dbReference>
<evidence type="ECO:0000256" key="1">
    <source>
        <dbReference type="ARBA" id="ARBA00004123"/>
    </source>
</evidence>
<keyword evidence="10" id="KW-1185">Reference proteome</keyword>
<comment type="subunit">
    <text evidence="8">U1 snRNP is composed of the 7 core Sm proteins B/B', D1, D2, D3, E, F and G that assemble in a heptameric protein ring on the Sm site of the small nuclear RNA to form the core snRNP, and at least 3 U1 snRNP-specific proteins U1-70K, U1-A and U1-C. U1-C interacts with U1 snRNA and the 5' splice-site region of the pre-mRNA.</text>
</comment>